<dbReference type="EMBL" id="CAUDKO010000007">
    <property type="protein sequence ID" value="CAJ0881245.1"/>
    <property type="molecule type" value="Genomic_DNA"/>
</dbReference>
<evidence type="ECO:0000313" key="3">
    <source>
        <dbReference type="Proteomes" id="UP001189792"/>
    </source>
</evidence>
<sequence>MEWRNPARWERWEDRTIDGADYSFAHLVQFDMRLERPAKGELEAFSIGIRVIFDCHVVTEKDEGKGPGDVVGDSRYWVDAGDNCRLFHAERYEQSKSLPDLIRGLPEGKTKCYVAKNTNYMVWRPMGAGLGGPHYQVFFDLYRTADATPRLVMYVQSAYVKDNPLKAQRESERPFATVCAELAGLIKKAPKGPRNKAKKGKGR</sequence>
<evidence type="ECO:0000313" key="2">
    <source>
        <dbReference type="EMBL" id="CAJ0893185.1"/>
    </source>
</evidence>
<proteinExistence type="predicted"/>
<comment type="caution">
    <text evidence="1">The sequence shown here is derived from an EMBL/GenBank/DDBJ whole genome shotgun (WGS) entry which is preliminary data.</text>
</comment>
<keyword evidence="3" id="KW-1185">Reference proteome</keyword>
<evidence type="ECO:0000313" key="4">
    <source>
        <dbReference type="Proteomes" id="UP001190491"/>
    </source>
</evidence>
<dbReference type="EMBL" id="CAUDLI010000008">
    <property type="protein sequence ID" value="CAJ0893185.1"/>
    <property type="molecule type" value="Genomic_DNA"/>
</dbReference>
<gene>
    <name evidence="2" type="ORF">R77564_03691</name>
    <name evidence="1" type="ORF">R77567_03370</name>
</gene>
<dbReference type="AlphaFoldDB" id="A0AAD2BZK1"/>
<accession>A0AAD2BZK1</accession>
<evidence type="ECO:0000313" key="1">
    <source>
        <dbReference type="EMBL" id="CAJ0881245.1"/>
    </source>
</evidence>
<dbReference type="Proteomes" id="UP001189792">
    <property type="component" value="Unassembled WGS sequence"/>
</dbReference>
<protein>
    <submittedName>
        <fullName evidence="1">Uncharacterized protein</fullName>
    </submittedName>
</protein>
<name>A0AAD2BZK1_9RALS</name>
<dbReference type="Proteomes" id="UP001190491">
    <property type="component" value="Unassembled WGS sequence"/>
</dbReference>
<dbReference type="RefSeq" id="WP_316857374.1">
    <property type="nucleotide sequence ID" value="NZ_CAUDKO010000007.1"/>
</dbReference>
<organism evidence="1 4">
    <name type="scientific">Ralstonia flatus</name>
    <dbReference type="NCBI Taxonomy" id="3058601"/>
    <lineage>
        <taxon>Bacteria</taxon>
        <taxon>Pseudomonadati</taxon>
        <taxon>Pseudomonadota</taxon>
        <taxon>Betaproteobacteria</taxon>
        <taxon>Burkholderiales</taxon>
        <taxon>Burkholderiaceae</taxon>
        <taxon>Ralstonia</taxon>
    </lineage>
</organism>
<reference evidence="1 3" key="1">
    <citation type="submission" date="2023-07" db="EMBL/GenBank/DDBJ databases">
        <authorList>
            <person name="Peeters C."/>
        </authorList>
    </citation>
    <scope>NUCLEOTIDE SEQUENCE</scope>
    <source>
        <strain evidence="2 3">LMG 32965</strain>
        <strain evidence="1">R-77567</strain>
    </source>
</reference>